<dbReference type="CDD" id="cd03441">
    <property type="entry name" value="R_hydratase_like"/>
    <property type="match status" value="1"/>
</dbReference>
<dbReference type="InterPro" id="IPR002539">
    <property type="entry name" value="MaoC-like_dom"/>
</dbReference>
<sequence>MHNQPSLEEIHIKEITQQQLEAYGLVSNDYNPIHFDLKAAQDAGFPRQIAHGMFTMGVSTNLVAPWLSTHLVKSYETSFIQPLLVGDSLRIKGTATTTDQTTSIVFTGENQHGETIIKGQISLEVHAR</sequence>
<organism evidence="2">
    <name type="scientific">Alkalihalophilus sp. As8PL</name>
    <dbReference type="NCBI Taxonomy" id="3237103"/>
    <lineage>
        <taxon>Bacteria</taxon>
        <taxon>Bacillati</taxon>
        <taxon>Bacillota</taxon>
        <taxon>Bacilli</taxon>
        <taxon>Bacillales</taxon>
        <taxon>Bacillaceae</taxon>
        <taxon>Alkalihalophilus</taxon>
    </lineage>
</organism>
<feature type="domain" description="MaoC-like" evidence="1">
    <location>
        <begin position="13"/>
        <end position="108"/>
    </location>
</feature>
<dbReference type="EMBL" id="CP162551">
    <property type="protein sequence ID" value="XDI37625.1"/>
    <property type="molecule type" value="Genomic_DNA"/>
</dbReference>
<dbReference type="RefSeq" id="WP_368504955.1">
    <property type="nucleotide sequence ID" value="NZ_CP162551.1"/>
</dbReference>
<name>A0AB39BWD1_9BACI</name>
<evidence type="ECO:0000259" key="1">
    <source>
        <dbReference type="Pfam" id="PF01575"/>
    </source>
</evidence>
<dbReference type="PANTHER" id="PTHR43841:SF3">
    <property type="entry name" value="(3R)-HYDROXYACYL-ACP DEHYDRATASE SUBUNIT HADB"/>
    <property type="match status" value="1"/>
</dbReference>
<evidence type="ECO:0000313" key="2">
    <source>
        <dbReference type="EMBL" id="XDI37625.1"/>
    </source>
</evidence>
<gene>
    <name evidence="2" type="ORF">AB3N04_04720</name>
</gene>
<dbReference type="GO" id="GO:0004312">
    <property type="term" value="F:fatty acid synthase activity"/>
    <property type="evidence" value="ECO:0007669"/>
    <property type="project" value="InterPro"/>
</dbReference>
<dbReference type="InterPro" id="IPR003965">
    <property type="entry name" value="Fatty_acid_synthase"/>
</dbReference>
<dbReference type="InterPro" id="IPR029069">
    <property type="entry name" value="HotDog_dom_sf"/>
</dbReference>
<dbReference type="Gene3D" id="3.10.129.10">
    <property type="entry name" value="Hotdog Thioesterase"/>
    <property type="match status" value="1"/>
</dbReference>
<dbReference type="Pfam" id="PF01575">
    <property type="entry name" value="MaoC_dehydratas"/>
    <property type="match status" value="1"/>
</dbReference>
<dbReference type="GO" id="GO:0005835">
    <property type="term" value="C:fatty acid synthase complex"/>
    <property type="evidence" value="ECO:0007669"/>
    <property type="project" value="InterPro"/>
</dbReference>
<reference evidence="2" key="1">
    <citation type="submission" date="2024-07" db="EMBL/GenBank/DDBJ databases">
        <title>Identification and characteristics of an arsenic-resistant bacterial isolate, which belongs to a novel species.</title>
        <authorList>
            <person name="Juszczyk A."/>
            <person name="Kowalczyk A."/>
            <person name="Was K."/>
            <person name="Kosowicz W."/>
            <person name="Budzyn A."/>
            <person name="Latowski D."/>
        </authorList>
    </citation>
    <scope>NUCLEOTIDE SEQUENCE</scope>
    <source>
        <strain evidence="2">As8PL</strain>
    </source>
</reference>
<dbReference type="SUPFAM" id="SSF54637">
    <property type="entry name" value="Thioesterase/thiol ester dehydrase-isomerase"/>
    <property type="match status" value="1"/>
</dbReference>
<dbReference type="PANTHER" id="PTHR43841">
    <property type="entry name" value="3-HYDROXYACYL-THIOESTER DEHYDRATASE HTDX-RELATED"/>
    <property type="match status" value="1"/>
</dbReference>
<proteinExistence type="predicted"/>
<dbReference type="PRINTS" id="PR01483">
    <property type="entry name" value="FASYNTHASE"/>
</dbReference>
<dbReference type="GO" id="GO:0006633">
    <property type="term" value="P:fatty acid biosynthetic process"/>
    <property type="evidence" value="ECO:0007669"/>
    <property type="project" value="InterPro"/>
</dbReference>
<dbReference type="AlphaFoldDB" id="A0AB39BWD1"/>
<accession>A0AB39BWD1</accession>
<protein>
    <submittedName>
        <fullName evidence="2">MaoC family dehydratase</fullName>
    </submittedName>
</protein>